<accession>A0A497XT22</accession>
<dbReference type="OrthoDB" id="9801725at2"/>
<proteinExistence type="inferred from homology"/>
<organism evidence="2 3">
    <name type="scientific">Hydrogenivirga caldilitoris</name>
    <dbReference type="NCBI Taxonomy" id="246264"/>
    <lineage>
        <taxon>Bacteria</taxon>
        <taxon>Pseudomonadati</taxon>
        <taxon>Aquificota</taxon>
        <taxon>Aquificia</taxon>
        <taxon>Aquificales</taxon>
        <taxon>Aquificaceae</taxon>
        <taxon>Hydrogenivirga</taxon>
    </lineage>
</organism>
<dbReference type="Proteomes" id="UP000267841">
    <property type="component" value="Unassembled WGS sequence"/>
</dbReference>
<dbReference type="InterPro" id="IPR001602">
    <property type="entry name" value="UPF0047_YjbQ-like"/>
</dbReference>
<reference evidence="2 3" key="1">
    <citation type="submission" date="2018-10" db="EMBL/GenBank/DDBJ databases">
        <title>Genomic Encyclopedia of Archaeal and Bacterial Type Strains, Phase II (KMG-II): from individual species to whole genera.</title>
        <authorList>
            <person name="Goeker M."/>
        </authorList>
    </citation>
    <scope>NUCLEOTIDE SEQUENCE [LARGE SCALE GENOMIC DNA]</scope>
    <source>
        <strain evidence="2 3">DSM 16510</strain>
    </source>
</reference>
<sequence length="134" mass="14941">MTEVFKVRTTKHTSIVNITQQVKDAVKRSGVREGICIVYVPHTTACVLINEGADPDVVKDMVYMLERIVPWNDPNYEHGEGNSAAHIRSAIIGNSRVIPIIDGGLTLGTWEAIFLAEFDGPRERKVVLKIIKEE</sequence>
<protein>
    <submittedName>
        <fullName evidence="2">Secondary thiamine-phosphate synthase enzyme</fullName>
    </submittedName>
</protein>
<dbReference type="InterPro" id="IPR035917">
    <property type="entry name" value="YjbQ-like_sf"/>
</dbReference>
<dbReference type="EMBL" id="RCCJ01000001">
    <property type="protein sequence ID" value="RLJ70063.1"/>
    <property type="molecule type" value="Genomic_DNA"/>
</dbReference>
<dbReference type="Gene3D" id="2.60.120.460">
    <property type="entry name" value="YjbQ-like"/>
    <property type="match status" value="1"/>
</dbReference>
<dbReference type="PANTHER" id="PTHR30615:SF8">
    <property type="entry name" value="UPF0047 PROTEIN C4A8.02C"/>
    <property type="match status" value="1"/>
</dbReference>
<comment type="caution">
    <text evidence="2">The sequence shown here is derived from an EMBL/GenBank/DDBJ whole genome shotgun (WGS) entry which is preliminary data.</text>
</comment>
<dbReference type="NCBIfam" id="TIGR00149">
    <property type="entry name" value="TIGR00149_YjbQ"/>
    <property type="match status" value="1"/>
</dbReference>
<dbReference type="RefSeq" id="WP_121013115.1">
    <property type="nucleotide sequence ID" value="NZ_RCCJ01000001.1"/>
</dbReference>
<evidence type="ECO:0000256" key="1">
    <source>
        <dbReference type="ARBA" id="ARBA00005534"/>
    </source>
</evidence>
<dbReference type="PIRSF" id="PIRSF004681">
    <property type="entry name" value="UCP004681"/>
    <property type="match status" value="1"/>
</dbReference>
<dbReference type="AlphaFoldDB" id="A0A497XT22"/>
<dbReference type="SUPFAM" id="SSF111038">
    <property type="entry name" value="YjbQ-like"/>
    <property type="match status" value="1"/>
</dbReference>
<name>A0A497XT22_9AQUI</name>
<evidence type="ECO:0000313" key="3">
    <source>
        <dbReference type="Proteomes" id="UP000267841"/>
    </source>
</evidence>
<keyword evidence="3" id="KW-1185">Reference proteome</keyword>
<dbReference type="PANTHER" id="PTHR30615">
    <property type="entry name" value="UNCHARACTERIZED PROTEIN YJBQ-RELATED"/>
    <property type="match status" value="1"/>
</dbReference>
<comment type="similarity">
    <text evidence="1">Belongs to the UPF0047 family.</text>
</comment>
<gene>
    <name evidence="2" type="ORF">BCF55_0325</name>
</gene>
<dbReference type="Pfam" id="PF01894">
    <property type="entry name" value="YjbQ"/>
    <property type="match status" value="1"/>
</dbReference>
<evidence type="ECO:0000313" key="2">
    <source>
        <dbReference type="EMBL" id="RLJ70063.1"/>
    </source>
</evidence>